<evidence type="ECO:0000256" key="1">
    <source>
        <dbReference type="SAM" id="Phobius"/>
    </source>
</evidence>
<proteinExistence type="predicted"/>
<protein>
    <submittedName>
        <fullName evidence="2">ABC-2 family transporter protein</fullName>
    </submittedName>
</protein>
<dbReference type="GO" id="GO:0140359">
    <property type="term" value="F:ABC-type transporter activity"/>
    <property type="evidence" value="ECO:0007669"/>
    <property type="project" value="InterPro"/>
</dbReference>
<reference evidence="2 3" key="1">
    <citation type="submission" date="2015-02" db="EMBL/GenBank/DDBJ databases">
        <title>Improved understanding of the partial-nitritation anammox process through 23 genomes representing the majority of the microbial community.</title>
        <authorList>
            <person name="Speth D.R."/>
            <person name="In T Zandt M."/>
            <person name="Guerrero Cruz S."/>
            <person name="Jetten M.S."/>
            <person name="Dutilh B.E."/>
        </authorList>
    </citation>
    <scope>NUCLEOTIDE SEQUENCE [LARGE SCALE GENOMIC DNA]</scope>
    <source>
        <strain evidence="2">OLB20</strain>
    </source>
</reference>
<sequence length="173" mass="19266">MPFLVSWGTKLAGQAEKGTLALMLSQPVSRTQVLGAQLLSLFVKSGIVATAMIMGIWIPALFVEGAEINTQGWTLVWGFMVLIFTAFAYMTLVFSVLFMSRMRGIWISAAIIAGGYILNVFSRLVDPVEFLQYFSVFYYIGDLTEELRGNEGLFEVGYWCLQLSLLHPDLFPG</sequence>
<feature type="transmembrane region" description="Helical" evidence="1">
    <location>
        <begin position="38"/>
        <end position="63"/>
    </location>
</feature>
<evidence type="ECO:0000313" key="3">
    <source>
        <dbReference type="Proteomes" id="UP000070457"/>
    </source>
</evidence>
<dbReference type="Proteomes" id="UP000070457">
    <property type="component" value="Unassembled WGS sequence"/>
</dbReference>
<keyword evidence="1" id="KW-0812">Transmembrane</keyword>
<comment type="caution">
    <text evidence="2">The sequence shown here is derived from an EMBL/GenBank/DDBJ whole genome shotgun (WGS) entry which is preliminary data.</text>
</comment>
<dbReference type="GO" id="GO:0005886">
    <property type="term" value="C:plasma membrane"/>
    <property type="evidence" value="ECO:0007669"/>
    <property type="project" value="UniProtKB-SubCell"/>
</dbReference>
<feature type="transmembrane region" description="Helical" evidence="1">
    <location>
        <begin position="75"/>
        <end position="98"/>
    </location>
</feature>
<evidence type="ECO:0000313" key="2">
    <source>
        <dbReference type="EMBL" id="KXK27564.1"/>
    </source>
</evidence>
<organism evidence="2 3">
    <name type="scientific">candidate division WS6 bacterium OLB20</name>
    <dbReference type="NCBI Taxonomy" id="1617426"/>
    <lineage>
        <taxon>Bacteria</taxon>
        <taxon>Candidatus Dojkabacteria</taxon>
    </lineage>
</organism>
<feature type="transmembrane region" description="Helical" evidence="1">
    <location>
        <begin position="105"/>
        <end position="125"/>
    </location>
</feature>
<name>A0A136M0Y4_9BACT</name>
<dbReference type="EMBL" id="JYNZ01000001">
    <property type="protein sequence ID" value="KXK27564.1"/>
    <property type="molecule type" value="Genomic_DNA"/>
</dbReference>
<keyword evidence="1" id="KW-1133">Transmembrane helix</keyword>
<keyword evidence="1" id="KW-0472">Membrane</keyword>
<dbReference type="AlphaFoldDB" id="A0A136M0Y4"/>
<accession>A0A136M0Y4</accession>
<gene>
    <name evidence="2" type="ORF">TR69_WS6001000008</name>
</gene>
<dbReference type="STRING" id="1617426.TR69_WS6001000008"/>